<evidence type="ECO:0000313" key="11">
    <source>
        <dbReference type="EMBL" id="ACB50235.1"/>
    </source>
</evidence>
<dbReference type="InterPro" id="IPR000515">
    <property type="entry name" value="MetI-like"/>
</dbReference>
<proteinExistence type="inferred from homology"/>
<keyword evidence="3" id="KW-0813">Transport</keyword>
<dbReference type="NCBIfam" id="TIGR00974">
    <property type="entry name" value="3a0107s02c"/>
    <property type="match status" value="1"/>
</dbReference>
<evidence type="ECO:0000256" key="8">
    <source>
        <dbReference type="ARBA" id="ARBA00023136"/>
    </source>
</evidence>
<dbReference type="eggNOG" id="COG0581">
    <property type="taxonomic scope" value="Bacteria"/>
</dbReference>
<evidence type="ECO:0000256" key="4">
    <source>
        <dbReference type="ARBA" id="ARBA00022475"/>
    </source>
</evidence>
<dbReference type="InterPro" id="IPR051408">
    <property type="entry name" value="Phosphate_transprt_permease"/>
</dbReference>
<comment type="similarity">
    <text evidence="2 9">Belongs to the binding-protein-dependent transport system permease family. CysTW subfamily.</text>
</comment>
<dbReference type="GO" id="GO:0005315">
    <property type="term" value="F:phosphate transmembrane transporter activity"/>
    <property type="evidence" value="ECO:0007669"/>
    <property type="project" value="InterPro"/>
</dbReference>
<feature type="transmembrane region" description="Helical" evidence="9">
    <location>
        <begin position="6"/>
        <end position="22"/>
    </location>
</feature>
<evidence type="ECO:0000256" key="1">
    <source>
        <dbReference type="ARBA" id="ARBA00004651"/>
    </source>
</evidence>
<evidence type="ECO:0000256" key="6">
    <source>
        <dbReference type="ARBA" id="ARBA00022692"/>
    </source>
</evidence>
<dbReference type="PANTHER" id="PTHR42922">
    <property type="entry name" value="PHOSPHATE TRANSPORT SYSTEM PERMEASE PROTEIN PSTA"/>
    <property type="match status" value="1"/>
</dbReference>
<feature type="transmembrane region" description="Helical" evidence="9">
    <location>
        <begin position="163"/>
        <end position="184"/>
    </location>
</feature>
<feature type="transmembrane region" description="Helical" evidence="9">
    <location>
        <begin position="43"/>
        <end position="68"/>
    </location>
</feature>
<reference evidence="11 12" key="1">
    <citation type="journal article" date="2008" name="Proc. Natl. Acad. Sci. U.S.A.">
        <title>The genome of Cyanothece 51142, a unicellular diazotrophic cyanobacterium important in the marine nitrogen cycle.</title>
        <authorList>
            <person name="Welsh E.A."/>
            <person name="Liberton M."/>
            <person name="Stoeckel J."/>
            <person name="Loh T."/>
            <person name="Elvitigala T."/>
            <person name="Wang C."/>
            <person name="Wollam A."/>
            <person name="Fulton R.S."/>
            <person name="Clifton S.W."/>
            <person name="Jacobs J.M."/>
            <person name="Aurora R."/>
            <person name="Ghosh B.K."/>
            <person name="Sherman L.A."/>
            <person name="Smith R.D."/>
            <person name="Wilson R.K."/>
            <person name="Pakrasi H.B."/>
        </authorList>
    </citation>
    <scope>NUCLEOTIDE SEQUENCE [LARGE SCALE GENOMIC DNA]</scope>
    <source>
        <strain evidence="12">ATCC 51142 / BH68</strain>
    </source>
</reference>
<comment type="subcellular location">
    <subcellularLocation>
        <location evidence="1 9">Cell membrane</location>
        <topology evidence="1 9">Multi-pass membrane protein</topology>
    </subcellularLocation>
</comment>
<keyword evidence="4 9" id="KW-1003">Cell membrane</keyword>
<dbReference type="SUPFAM" id="SSF161098">
    <property type="entry name" value="MetI-like"/>
    <property type="match status" value="1"/>
</dbReference>
<dbReference type="HOGENOM" id="CLU_033621_2_0_3"/>
<evidence type="ECO:0000256" key="5">
    <source>
        <dbReference type="ARBA" id="ARBA00022592"/>
    </source>
</evidence>
<evidence type="ECO:0000256" key="7">
    <source>
        <dbReference type="ARBA" id="ARBA00022989"/>
    </source>
</evidence>
<feature type="transmembrane region" description="Helical" evidence="9">
    <location>
        <begin position="286"/>
        <end position="308"/>
    </location>
</feature>
<keyword evidence="6 9" id="KW-0812">Transmembrane</keyword>
<dbReference type="Proteomes" id="UP000001203">
    <property type="component" value="Chromosome circular"/>
</dbReference>
<dbReference type="PANTHER" id="PTHR42922:SF1">
    <property type="entry name" value="PHOSPHATE TRANSPORT SYSTEM PERMEASE PROTEIN PSTA"/>
    <property type="match status" value="1"/>
</dbReference>
<dbReference type="EMBL" id="CP000806">
    <property type="protein sequence ID" value="ACB50235.1"/>
    <property type="molecule type" value="Genomic_DNA"/>
</dbReference>
<keyword evidence="12" id="KW-1185">Reference proteome</keyword>
<gene>
    <name evidence="11" type="primary">pstA1</name>
    <name evidence="11" type="ordered locus">cce_0884</name>
</gene>
<dbReference type="Pfam" id="PF00528">
    <property type="entry name" value="BPD_transp_1"/>
    <property type="match status" value="1"/>
</dbReference>
<dbReference type="Gene3D" id="1.10.3720.10">
    <property type="entry name" value="MetI-like"/>
    <property type="match status" value="1"/>
</dbReference>
<evidence type="ECO:0000313" key="12">
    <source>
        <dbReference type="Proteomes" id="UP000001203"/>
    </source>
</evidence>
<dbReference type="AlphaFoldDB" id="B1WS41"/>
<feature type="domain" description="ABC transmembrane type-1" evidence="10">
    <location>
        <begin position="97"/>
        <end position="305"/>
    </location>
</feature>
<evidence type="ECO:0000259" key="10">
    <source>
        <dbReference type="PROSITE" id="PS50928"/>
    </source>
</evidence>
<keyword evidence="5" id="KW-0592">Phosphate transport</keyword>
<dbReference type="GO" id="GO:0005886">
    <property type="term" value="C:plasma membrane"/>
    <property type="evidence" value="ECO:0007669"/>
    <property type="project" value="UniProtKB-SubCell"/>
</dbReference>
<feature type="transmembrane region" description="Helical" evidence="9">
    <location>
        <begin position="93"/>
        <end position="122"/>
    </location>
</feature>
<evidence type="ECO:0000256" key="9">
    <source>
        <dbReference type="RuleBase" id="RU363043"/>
    </source>
</evidence>
<organism evidence="11 12">
    <name type="scientific">Crocosphaera subtropica (strain ATCC 51142 / BH68)</name>
    <name type="common">Cyanothece sp. (strain ATCC 51142)</name>
    <dbReference type="NCBI Taxonomy" id="43989"/>
    <lineage>
        <taxon>Bacteria</taxon>
        <taxon>Bacillati</taxon>
        <taxon>Cyanobacteriota</taxon>
        <taxon>Cyanophyceae</taxon>
        <taxon>Oscillatoriophycideae</taxon>
        <taxon>Chroococcales</taxon>
        <taxon>Aphanothecaceae</taxon>
        <taxon>Crocosphaera</taxon>
        <taxon>Crocosphaera subtropica</taxon>
    </lineage>
</organism>
<accession>B1WS41</accession>
<name>B1WS41_CROS5</name>
<dbReference type="GO" id="GO:0035435">
    <property type="term" value="P:phosphate ion transmembrane transport"/>
    <property type="evidence" value="ECO:0007669"/>
    <property type="project" value="InterPro"/>
</dbReference>
<dbReference type="KEGG" id="cyt:cce_0884"/>
<keyword evidence="8 9" id="KW-0472">Membrane</keyword>
<protein>
    <recommendedName>
        <fullName evidence="9">Phosphate transport system permease protein PstA</fullName>
    </recommendedName>
</protein>
<evidence type="ECO:0000256" key="2">
    <source>
        <dbReference type="ARBA" id="ARBA00007069"/>
    </source>
</evidence>
<evidence type="ECO:0000256" key="3">
    <source>
        <dbReference type="ARBA" id="ARBA00022448"/>
    </source>
</evidence>
<dbReference type="PROSITE" id="PS50928">
    <property type="entry name" value="ABC_TM1"/>
    <property type="match status" value="1"/>
</dbReference>
<feature type="transmembrane region" description="Helical" evidence="9">
    <location>
        <begin position="134"/>
        <end position="157"/>
    </location>
</feature>
<sequence>MPFVFCFILTVTFILSRYLLVMENKGLSLKKKPTSSRALFDSFWTGIASLCMIVTLIPLFAVLIFVGLQGFRQINLDLFTQLPPPPGLSEGGIANAIIGTLITVTIGAIISVPFGVLAAVYLSEFSRDNQVAKWVRFATNVLSGVPSIIAGVFAYGLLVATGIVGFSAIAGGVALAVLMLPTIVRTTDEALQIVPQDVRWAAFGIGAYNYQTVLKVVLPAAIPSILTGVTLAIARAAGETAPLIFTALYSNFWPSPPPKGFLEPIATLSVLVYNYAIVPFKPQQELAWAGSLILVLLVLITSVTARLATRQKTY</sequence>
<dbReference type="CDD" id="cd06261">
    <property type="entry name" value="TM_PBP2"/>
    <property type="match status" value="1"/>
</dbReference>
<keyword evidence="7 9" id="KW-1133">Transmembrane helix</keyword>
<dbReference type="InterPro" id="IPR005672">
    <property type="entry name" value="Phosphate_PstA"/>
</dbReference>
<dbReference type="STRING" id="43989.cce_0884"/>
<dbReference type="InterPro" id="IPR035906">
    <property type="entry name" value="MetI-like_sf"/>
</dbReference>